<keyword evidence="1" id="KW-0677">Repeat</keyword>
<gene>
    <name evidence="3" type="primary">NEBL</name>
</gene>
<dbReference type="Proteomes" id="UP000694429">
    <property type="component" value="Chromosome 2"/>
</dbReference>
<sequence length="130" mass="14821">MLSNYSSVADTPEIQRIKTTQQNISAVFYKKEVGAGTAVKDTPETERVKKNQQNISSLQYKEQCHRATPVSVTPEMERVRRNQEQLSMASGPVFSCIVKRYTFLFFTELSEKLEPSTCWMLLFTVACSRA</sequence>
<dbReference type="InterPro" id="IPR000900">
    <property type="entry name" value="Nebulin_repeat"/>
</dbReference>
<evidence type="ECO:0000256" key="2">
    <source>
        <dbReference type="ARBA" id="ARBA00023203"/>
    </source>
</evidence>
<reference evidence="3" key="2">
    <citation type="submission" date="2025-08" db="UniProtKB">
        <authorList>
            <consortium name="Ensembl"/>
        </authorList>
    </citation>
    <scope>IDENTIFICATION</scope>
</reference>
<dbReference type="PROSITE" id="PS51216">
    <property type="entry name" value="NEBULIN"/>
    <property type="match status" value="2"/>
</dbReference>
<dbReference type="Ensembl" id="ENSCAFT00030036627.1">
    <property type="protein sequence ID" value="ENSCAFP00030031958.1"/>
    <property type="gene ID" value="ENSCAFG00030019871.1"/>
</dbReference>
<evidence type="ECO:0000256" key="1">
    <source>
        <dbReference type="ARBA" id="ARBA00022737"/>
    </source>
</evidence>
<dbReference type="AlphaFoldDB" id="A0A8C0P5M1"/>
<protein>
    <submittedName>
        <fullName evidence="3">Nebulette</fullName>
    </submittedName>
</protein>
<dbReference type="GO" id="GO:0030018">
    <property type="term" value="C:Z disc"/>
    <property type="evidence" value="ECO:0007669"/>
    <property type="project" value="InterPro"/>
</dbReference>
<dbReference type="Pfam" id="PF00880">
    <property type="entry name" value="Nebulin"/>
    <property type="match status" value="2"/>
</dbReference>
<name>A0A8C0P5M1_CANLF</name>
<organism evidence="3 4">
    <name type="scientific">Canis lupus familiaris</name>
    <name type="common">Dog</name>
    <name type="synonym">Canis familiaris</name>
    <dbReference type="NCBI Taxonomy" id="9615"/>
    <lineage>
        <taxon>Eukaryota</taxon>
        <taxon>Metazoa</taxon>
        <taxon>Chordata</taxon>
        <taxon>Craniata</taxon>
        <taxon>Vertebrata</taxon>
        <taxon>Euteleostomi</taxon>
        <taxon>Mammalia</taxon>
        <taxon>Eutheria</taxon>
        <taxon>Laurasiatheria</taxon>
        <taxon>Carnivora</taxon>
        <taxon>Caniformia</taxon>
        <taxon>Canidae</taxon>
        <taxon>Canis</taxon>
    </lineage>
</organism>
<accession>A0A8C0P5M1</accession>
<dbReference type="GO" id="GO:0051015">
    <property type="term" value="F:actin filament binding"/>
    <property type="evidence" value="ECO:0007669"/>
    <property type="project" value="InterPro"/>
</dbReference>
<dbReference type="PANTHER" id="PTHR11039">
    <property type="entry name" value="NEBULIN"/>
    <property type="match status" value="1"/>
</dbReference>
<dbReference type="PANTHER" id="PTHR11039:SF48">
    <property type="entry name" value="NEBULETTE"/>
    <property type="match status" value="1"/>
</dbReference>
<evidence type="ECO:0000313" key="3">
    <source>
        <dbReference type="Ensembl" id="ENSCAFP00030031958.1"/>
    </source>
</evidence>
<dbReference type="InterPro" id="IPR055297">
    <property type="entry name" value="NEBU/NEBL"/>
</dbReference>
<proteinExistence type="predicted"/>
<evidence type="ECO:0000313" key="4">
    <source>
        <dbReference type="Proteomes" id="UP000694429"/>
    </source>
</evidence>
<reference evidence="3" key="1">
    <citation type="submission" date="2019-03" db="EMBL/GenBank/DDBJ databases">
        <authorList>
            <person name="Warren W.C."/>
            <person name="Johnson G.S."/>
        </authorList>
    </citation>
    <scope>NUCLEOTIDE SEQUENCE [LARGE SCALE GENOMIC DNA]</scope>
    <source>
        <strain evidence="3">Basenji</strain>
    </source>
</reference>
<keyword evidence="2" id="KW-0009">Actin-binding</keyword>
<dbReference type="SMART" id="SM00227">
    <property type="entry name" value="NEBU"/>
    <property type="match status" value="2"/>
</dbReference>